<reference evidence="2 4" key="1">
    <citation type="submission" date="2011-10" db="EMBL/GenBank/DDBJ databases">
        <title>Metabolic and evolutionary patterns in the extreme acidophile Ferroplasma acidiphilum.</title>
        <authorList>
            <person name="Golyshina O.V."/>
            <person name="Kozyavkin S.A."/>
            <person name="Tatusov R.L."/>
            <person name="Slesarev A.I."/>
            <person name="Golyshin P.N."/>
        </authorList>
    </citation>
    <scope>NUCLEOTIDE SEQUENCE [LARGE SCALE GENOMIC DNA]</scope>
    <source>
        <strain evidence="2">Berkeley</strain>
        <strain evidence="4">Y</strain>
    </source>
</reference>
<organism evidence="2 4">
    <name type="scientific">Ferroplasma acidiphilum</name>
    <dbReference type="NCBI Taxonomy" id="74969"/>
    <lineage>
        <taxon>Archaea</taxon>
        <taxon>Methanobacteriati</taxon>
        <taxon>Thermoplasmatota</taxon>
        <taxon>Thermoplasmata</taxon>
        <taxon>Thermoplasmatales</taxon>
        <taxon>Ferroplasmaceae</taxon>
        <taxon>Ferroplasma</taxon>
    </lineage>
</organism>
<dbReference type="RefSeq" id="WP_009886566.1">
    <property type="nucleotide sequence ID" value="NZ_CP015363.1"/>
</dbReference>
<evidence type="ECO:0000259" key="1">
    <source>
        <dbReference type="Pfam" id="PF11977"/>
    </source>
</evidence>
<dbReference type="EMBL" id="CP015363">
    <property type="protein sequence ID" value="ARD85319.1"/>
    <property type="molecule type" value="Genomic_DNA"/>
</dbReference>
<dbReference type="KEGG" id="fai:FAD_1461"/>
<dbReference type="Pfam" id="PF11977">
    <property type="entry name" value="RNase_Zc3h12a"/>
    <property type="match status" value="1"/>
</dbReference>
<dbReference type="OrthoDB" id="74167at2157"/>
<accession>A0A1V0N5E5</accession>
<dbReference type="Proteomes" id="UP000192050">
    <property type="component" value="Chromosome"/>
</dbReference>
<reference evidence="3 5" key="2">
    <citation type="submission" date="2020-05" db="EMBL/GenBank/DDBJ databases">
        <authorList>
            <person name="Zhang R."/>
        </authorList>
    </citation>
    <scope>NUCLEOTIDE SEQUENCE [LARGE SCALE GENOMIC DNA]</scope>
    <source>
        <strain evidence="3 5">DSM 28986</strain>
    </source>
</reference>
<dbReference type="InterPro" id="IPR021869">
    <property type="entry name" value="RNase_Zc3h12_NYN"/>
</dbReference>
<evidence type="ECO:0000313" key="3">
    <source>
        <dbReference type="EMBL" id="NOL59498.1"/>
    </source>
</evidence>
<dbReference type="Gene3D" id="3.40.50.11980">
    <property type="match status" value="1"/>
</dbReference>
<dbReference type="AlphaFoldDB" id="A0A1V0N5E5"/>
<evidence type="ECO:0000313" key="4">
    <source>
        <dbReference type="Proteomes" id="UP000192050"/>
    </source>
</evidence>
<sequence>MFENKISGATVIIDGSNVALYGHKDSDKKTAVLGNILEVIRKLKELKASEIITICDANIRYIIDEKDKFNRMLANKKLILSPSGIKADTFILDYAREKNCLIVSNDKFREYRDNDWVNKNIDNITLGFIFVGGDVMLEPVNGVKSGKKNKVDKKQSGWWHFFKNKQ</sequence>
<evidence type="ECO:0000313" key="5">
    <source>
        <dbReference type="Proteomes" id="UP000546917"/>
    </source>
</evidence>
<gene>
    <name evidence="2" type="ORF">FAD_1461</name>
    <name evidence="3" type="ORF">HLB00_01425</name>
</gene>
<keyword evidence="4" id="KW-1185">Reference proteome</keyword>
<dbReference type="GeneID" id="16024691"/>
<feature type="domain" description="RNase NYN" evidence="1">
    <location>
        <begin position="10"/>
        <end position="139"/>
    </location>
</feature>
<name>A0A1V0N5E5_9ARCH</name>
<proteinExistence type="predicted"/>
<dbReference type="EMBL" id="JABGBP010000038">
    <property type="protein sequence ID" value="NOL59498.1"/>
    <property type="molecule type" value="Genomic_DNA"/>
</dbReference>
<evidence type="ECO:0000313" key="2">
    <source>
        <dbReference type="EMBL" id="ARD85319.1"/>
    </source>
</evidence>
<dbReference type="Proteomes" id="UP000546917">
    <property type="component" value="Unassembled WGS sequence"/>
</dbReference>
<protein>
    <recommendedName>
        <fullName evidence="1">RNase NYN domain-containing protein</fullName>
    </recommendedName>
</protein>
<dbReference type="STRING" id="74969.FAD_1461"/>